<comment type="pathway">
    <text evidence="1">Protein modification; protein ubiquitination.</text>
</comment>
<sequence length="458" mass="50976">MASKSAVAVWEWENKQGHWRPYNPDLCQQLERAFSKGLKSVYLGDSDPSLAPFIVYLQPCFQQLCLNTGSTWGVRRELYPPHSPPGRGIRWQWAGDSRGQWHSYDSAIQCFVEEAWSKGEPTVDMGLRFPSHPYIINFCNMTQIKSTTGFVRSVKRIQMQSYPLVKVDASEPLATDELDFPHRLQIPQKPGKKTKSKKEKKKQKSAEAEDGLRNHAVHQHASGSSAKDFIKKLARLASKDDAAISTAPRMGPCRGTLSSSSLKSGTLERRPSLDTISTYLSQDSGSRAARPRASSLAYGTASIRTPCSCHSDSYETVFLDDACSMCSSEQGSSVAFAASGFPTRRGDTQSLPRRKSPLQRMNTSLDAESLGPSPHRQDLLVPSMLNQEKQMEELLDSVCGHMRHACTLLEEQCMLCGEHTRPSRSSPVLIIKKCFHVFHQQCLIATSMAHTKLEVTPL</sequence>
<dbReference type="EMBL" id="LR901862">
    <property type="protein sequence ID" value="CAD7249534.1"/>
    <property type="molecule type" value="Genomic_DNA"/>
</dbReference>
<evidence type="ECO:0000256" key="1">
    <source>
        <dbReference type="RuleBase" id="RU367105"/>
    </source>
</evidence>
<dbReference type="InterPro" id="IPR018123">
    <property type="entry name" value="WWE-dom_subgr"/>
</dbReference>
<dbReference type="InterPro" id="IPR004170">
    <property type="entry name" value="WWE_dom"/>
</dbReference>
<dbReference type="GO" id="GO:0061630">
    <property type="term" value="F:ubiquitin protein ligase activity"/>
    <property type="evidence" value="ECO:0007669"/>
    <property type="project" value="UniProtKB-UniRule"/>
</dbReference>
<dbReference type="PANTHER" id="PTHR12622">
    <property type="entry name" value="DELTEX-RELATED"/>
    <property type="match status" value="1"/>
</dbReference>
<keyword evidence="1" id="KW-0863">Zinc-finger</keyword>
<organism evidence="4">
    <name type="scientific">Darwinula stevensoni</name>
    <dbReference type="NCBI Taxonomy" id="69355"/>
    <lineage>
        <taxon>Eukaryota</taxon>
        <taxon>Metazoa</taxon>
        <taxon>Ecdysozoa</taxon>
        <taxon>Arthropoda</taxon>
        <taxon>Crustacea</taxon>
        <taxon>Oligostraca</taxon>
        <taxon>Ostracoda</taxon>
        <taxon>Podocopa</taxon>
        <taxon>Podocopida</taxon>
        <taxon>Darwinulocopina</taxon>
        <taxon>Darwinuloidea</taxon>
        <taxon>Darwinulidae</taxon>
        <taxon>Darwinula</taxon>
    </lineage>
</organism>
<feature type="domain" description="WWE" evidence="3">
    <location>
        <begin position="1"/>
        <end position="76"/>
    </location>
</feature>
<keyword evidence="1" id="KW-0963">Cytoplasm</keyword>
<protein>
    <recommendedName>
        <fullName evidence="1">E3 ubiquitin-protein ligase</fullName>
        <ecNumber evidence="1">2.3.2.27</ecNumber>
    </recommendedName>
</protein>
<keyword evidence="1" id="KW-0862">Zinc</keyword>
<dbReference type="Gene3D" id="3.30.720.50">
    <property type="match status" value="2"/>
</dbReference>
<evidence type="ECO:0000256" key="2">
    <source>
        <dbReference type="SAM" id="MobiDB-lite"/>
    </source>
</evidence>
<dbReference type="GO" id="GO:0007219">
    <property type="term" value="P:Notch signaling pathway"/>
    <property type="evidence" value="ECO:0007669"/>
    <property type="project" value="InterPro"/>
</dbReference>
<dbReference type="Proteomes" id="UP000677054">
    <property type="component" value="Unassembled WGS sequence"/>
</dbReference>
<evidence type="ECO:0000259" key="3">
    <source>
        <dbReference type="PROSITE" id="PS50918"/>
    </source>
</evidence>
<dbReference type="AlphaFoldDB" id="A0A7R9A8M2"/>
<keyword evidence="1" id="KW-0808">Transferase</keyword>
<comment type="subcellular location">
    <subcellularLocation>
        <location evidence="1">Cytoplasm</location>
    </subcellularLocation>
</comment>
<feature type="region of interest" description="Disordered" evidence="2">
    <location>
        <begin position="176"/>
        <end position="225"/>
    </location>
</feature>
<keyword evidence="1" id="KW-0479">Metal-binding</keyword>
<gene>
    <name evidence="4" type="ORF">DSTB1V02_LOCUS9325</name>
</gene>
<comment type="catalytic activity">
    <reaction evidence="1">
        <text>S-ubiquitinyl-[E2 ubiquitin-conjugating enzyme]-L-cysteine + [acceptor protein]-L-lysine = [E2 ubiquitin-conjugating enzyme]-L-cysteine + N(6)-ubiquitinyl-[acceptor protein]-L-lysine.</text>
        <dbReference type="EC" id="2.3.2.27"/>
    </reaction>
</comment>
<dbReference type="OrthoDB" id="2449614at2759"/>
<evidence type="ECO:0000313" key="4">
    <source>
        <dbReference type="EMBL" id="CAD7249534.1"/>
    </source>
</evidence>
<dbReference type="InterPro" id="IPR037197">
    <property type="entry name" value="WWE_dom_sf"/>
</dbReference>
<dbReference type="EC" id="2.3.2.27" evidence="1"/>
<feature type="region of interest" description="Disordered" evidence="2">
    <location>
        <begin position="245"/>
        <end position="269"/>
    </location>
</feature>
<reference evidence="4" key="1">
    <citation type="submission" date="2020-11" db="EMBL/GenBank/DDBJ databases">
        <authorList>
            <person name="Tran Van P."/>
        </authorList>
    </citation>
    <scope>NUCLEOTIDE SEQUENCE</scope>
</reference>
<feature type="compositionally biased region" description="Low complexity" evidence="2">
    <location>
        <begin position="255"/>
        <end position="265"/>
    </location>
</feature>
<keyword evidence="5" id="KW-1185">Reference proteome</keyword>
<feature type="compositionally biased region" description="Basic and acidic residues" evidence="2">
    <location>
        <begin position="204"/>
        <end position="213"/>
    </location>
</feature>
<dbReference type="PROSITE" id="PS50918">
    <property type="entry name" value="WWE"/>
    <property type="match status" value="2"/>
</dbReference>
<dbReference type="UniPathway" id="UPA00143"/>
<dbReference type="GO" id="GO:0016567">
    <property type="term" value="P:protein ubiquitination"/>
    <property type="evidence" value="ECO:0007669"/>
    <property type="project" value="UniProtKB-UniRule"/>
</dbReference>
<dbReference type="SMART" id="SM00678">
    <property type="entry name" value="WWE"/>
    <property type="match status" value="2"/>
</dbReference>
<dbReference type="EMBL" id="CAJPEV010002345">
    <property type="protein sequence ID" value="CAG0896598.1"/>
    <property type="molecule type" value="Genomic_DNA"/>
</dbReference>
<evidence type="ECO:0000313" key="5">
    <source>
        <dbReference type="Proteomes" id="UP000677054"/>
    </source>
</evidence>
<feature type="compositionally biased region" description="Basic residues" evidence="2">
    <location>
        <begin position="190"/>
        <end position="203"/>
    </location>
</feature>
<name>A0A7R9A8M2_9CRUS</name>
<dbReference type="GO" id="GO:0008270">
    <property type="term" value="F:zinc ion binding"/>
    <property type="evidence" value="ECO:0007669"/>
    <property type="project" value="UniProtKB-KW"/>
</dbReference>
<dbReference type="InterPro" id="IPR039398">
    <property type="entry name" value="Deltex_fam"/>
</dbReference>
<dbReference type="Pfam" id="PF02825">
    <property type="entry name" value="WWE"/>
    <property type="match status" value="2"/>
</dbReference>
<comment type="similarity">
    <text evidence="1">Belongs to the Deltex family.</text>
</comment>
<dbReference type="GO" id="GO:0005737">
    <property type="term" value="C:cytoplasm"/>
    <property type="evidence" value="ECO:0007669"/>
    <property type="project" value="UniProtKB-SubCell"/>
</dbReference>
<feature type="domain" description="WWE" evidence="3">
    <location>
        <begin position="77"/>
        <end position="156"/>
    </location>
</feature>
<dbReference type="SUPFAM" id="SSF117839">
    <property type="entry name" value="WWE domain"/>
    <property type="match status" value="2"/>
</dbReference>
<proteinExistence type="inferred from homology"/>
<accession>A0A7R9A8M2</accession>